<evidence type="ECO:0000256" key="6">
    <source>
        <dbReference type="ARBA" id="ARBA00022989"/>
    </source>
</evidence>
<evidence type="ECO:0000256" key="3">
    <source>
        <dbReference type="ARBA" id="ARBA00022475"/>
    </source>
</evidence>
<dbReference type="Gene3D" id="1.20.1640.10">
    <property type="entry name" value="Multidrug efflux transporter AcrB transmembrane domain"/>
    <property type="match status" value="1"/>
</dbReference>
<evidence type="ECO:0000256" key="7">
    <source>
        <dbReference type="ARBA" id="ARBA00023010"/>
    </source>
</evidence>
<evidence type="ECO:0000259" key="11">
    <source>
        <dbReference type="Pfam" id="PF02355"/>
    </source>
</evidence>
<evidence type="ECO:0000256" key="8">
    <source>
        <dbReference type="ARBA" id="ARBA00023136"/>
    </source>
</evidence>
<feature type="compositionally biased region" description="Basic residues" evidence="10">
    <location>
        <begin position="388"/>
        <end position="399"/>
    </location>
</feature>
<proteinExistence type="inferred from homology"/>
<organism evidence="12 13">
    <name type="scientific">Kribbella deserti</name>
    <dbReference type="NCBI Taxonomy" id="1926257"/>
    <lineage>
        <taxon>Bacteria</taxon>
        <taxon>Bacillati</taxon>
        <taxon>Actinomycetota</taxon>
        <taxon>Actinomycetes</taxon>
        <taxon>Propionibacteriales</taxon>
        <taxon>Kribbellaceae</taxon>
        <taxon>Kribbella</taxon>
    </lineage>
</organism>
<dbReference type="PANTHER" id="PTHR30081:SF8">
    <property type="entry name" value="PROTEIN TRANSLOCASE SUBUNIT SECF"/>
    <property type="match status" value="1"/>
</dbReference>
<dbReference type="PANTHER" id="PTHR30081">
    <property type="entry name" value="PROTEIN-EXPORT MEMBRANE PROTEIN SEC"/>
    <property type="match status" value="1"/>
</dbReference>
<reference evidence="12 13" key="1">
    <citation type="submission" date="2024-09" db="EMBL/GenBank/DDBJ databases">
        <authorList>
            <person name="Sun Q."/>
            <person name="Mori K."/>
        </authorList>
    </citation>
    <scope>NUCLEOTIDE SEQUENCE [LARGE SCALE GENOMIC DNA]</scope>
    <source>
        <strain evidence="12 13">CGMCC 1.15906</strain>
    </source>
</reference>
<keyword evidence="2 9" id="KW-0813">Transport</keyword>
<dbReference type="EMBL" id="JBHLTC010000008">
    <property type="protein sequence ID" value="MFC0623969.1"/>
    <property type="molecule type" value="Genomic_DNA"/>
</dbReference>
<feature type="transmembrane region" description="Helical" evidence="9">
    <location>
        <begin position="172"/>
        <end position="192"/>
    </location>
</feature>
<comment type="similarity">
    <text evidence="9">Belongs to the SecD/SecF family. SecF subfamily.</text>
</comment>
<dbReference type="InterPro" id="IPR022813">
    <property type="entry name" value="SecD/SecF_arch_bac"/>
</dbReference>
<evidence type="ECO:0000313" key="12">
    <source>
        <dbReference type="EMBL" id="MFC0623969.1"/>
    </source>
</evidence>
<dbReference type="PRINTS" id="PR01755">
    <property type="entry name" value="SECFTRNLCASE"/>
</dbReference>
<dbReference type="InterPro" id="IPR022645">
    <property type="entry name" value="SecD/SecF_bac"/>
</dbReference>
<keyword evidence="6 9" id="KW-1133">Transmembrane helix</keyword>
<dbReference type="InterPro" id="IPR048634">
    <property type="entry name" value="SecD_SecF_C"/>
</dbReference>
<dbReference type="InterPro" id="IPR055344">
    <property type="entry name" value="SecD_SecF_C_bact"/>
</dbReference>
<feature type="transmembrane region" description="Helical" evidence="9">
    <location>
        <begin position="26"/>
        <end position="44"/>
    </location>
</feature>
<evidence type="ECO:0000256" key="5">
    <source>
        <dbReference type="ARBA" id="ARBA00022927"/>
    </source>
</evidence>
<evidence type="ECO:0000256" key="2">
    <source>
        <dbReference type="ARBA" id="ARBA00022448"/>
    </source>
</evidence>
<feature type="transmembrane region" description="Helical" evidence="9">
    <location>
        <begin position="257"/>
        <end position="276"/>
    </location>
</feature>
<keyword evidence="13" id="KW-1185">Reference proteome</keyword>
<dbReference type="NCBIfam" id="TIGR00966">
    <property type="entry name" value="transloc_SecF"/>
    <property type="match status" value="1"/>
</dbReference>
<keyword evidence="5 9" id="KW-0653">Protein transport</keyword>
<evidence type="ECO:0000313" key="13">
    <source>
        <dbReference type="Proteomes" id="UP001589890"/>
    </source>
</evidence>
<feature type="transmembrane region" description="Helical" evidence="9">
    <location>
        <begin position="146"/>
        <end position="165"/>
    </location>
</feature>
<keyword evidence="7 9" id="KW-0811">Translocation</keyword>
<comment type="subunit">
    <text evidence="9">Forms a complex with SecD. Part of the essential Sec protein translocation apparatus which comprises SecA, SecYEG and auxiliary proteins SecDF. Other proteins may also be involved.</text>
</comment>
<dbReference type="Pfam" id="PF02355">
    <property type="entry name" value="SecD_SecF_C"/>
    <property type="match status" value="1"/>
</dbReference>
<evidence type="ECO:0000256" key="4">
    <source>
        <dbReference type="ARBA" id="ARBA00022692"/>
    </source>
</evidence>
<feature type="domain" description="Protein export membrane protein SecD/SecF C-terminal" evidence="11">
    <location>
        <begin position="121"/>
        <end position="310"/>
    </location>
</feature>
<evidence type="ECO:0000256" key="1">
    <source>
        <dbReference type="ARBA" id="ARBA00004651"/>
    </source>
</evidence>
<feature type="region of interest" description="Disordered" evidence="10">
    <location>
        <begin position="348"/>
        <end position="399"/>
    </location>
</feature>
<sequence length="399" mass="42110">MSKLGAIGAKLHRGEISYDFVGKRKLWFTVSAVLVLLSIAGLAWRGLALGIEFRGGNEFIAAAKVNDSTVADVREAVIATNAQELGDPIVTTLNDNKVRVQTRPLSDADVLKVRDAIAREVGISNPEQVNRQQIGASWGAQIANKALLALGIFLFLVFFVIWLYFREPKGSMAAIIALVHDVLITIGLYALIGFDVTPATVIGILTILGYSLYDTVVVFDKVRENTRGITGSNRQTYSDAANLAVNQTVVRSINTTIIALLPIGSILVVGTFVLGSGPLKDLSLALFIGVAVGAYSSIFIAPALLAAFKEREPAMQALDRRVKARRAQAAGAARPVAGVAVAGAGGGVATIEGPRPQDKGTRNAPKAGPTGGGSPRPISKTSSAGRPQPKRKPRSKRGK</sequence>
<keyword evidence="4 9" id="KW-0812">Transmembrane</keyword>
<keyword evidence="3 9" id="KW-1003">Cell membrane</keyword>
<dbReference type="HAMAP" id="MF_01464_B">
    <property type="entry name" value="SecF_B"/>
    <property type="match status" value="1"/>
</dbReference>
<keyword evidence="8 9" id="KW-0472">Membrane</keyword>
<name>A0ABV6QH48_9ACTN</name>
<feature type="transmembrane region" description="Helical" evidence="9">
    <location>
        <begin position="198"/>
        <end position="219"/>
    </location>
</feature>
<comment type="subcellular location">
    <subcellularLocation>
        <location evidence="1 9">Cell membrane</location>
        <topology evidence="1 9">Multi-pass membrane protein</topology>
    </subcellularLocation>
</comment>
<evidence type="ECO:0000256" key="9">
    <source>
        <dbReference type="HAMAP-Rule" id="MF_01464"/>
    </source>
</evidence>
<dbReference type="Proteomes" id="UP001589890">
    <property type="component" value="Unassembled WGS sequence"/>
</dbReference>
<comment type="function">
    <text evidence="9">Part of the Sec protein translocase complex. Interacts with the SecYEG preprotein conducting channel. SecDF uses the proton motive force (PMF) to complete protein translocation after the ATP-dependent function of SecA.</text>
</comment>
<gene>
    <name evidence="9 12" type="primary">secF</name>
    <name evidence="12" type="ORF">ACFFGN_07840</name>
</gene>
<protein>
    <recommendedName>
        <fullName evidence="9">Protein-export membrane protein SecF</fullName>
    </recommendedName>
</protein>
<comment type="caution">
    <text evidence="12">The sequence shown here is derived from an EMBL/GenBank/DDBJ whole genome shotgun (WGS) entry which is preliminary data.</text>
</comment>
<accession>A0ABV6QH48</accession>
<dbReference type="InterPro" id="IPR005665">
    <property type="entry name" value="SecF_bac"/>
</dbReference>
<feature type="transmembrane region" description="Helical" evidence="9">
    <location>
        <begin position="282"/>
        <end position="308"/>
    </location>
</feature>
<dbReference type="NCBIfam" id="TIGR00916">
    <property type="entry name" value="2A0604s01"/>
    <property type="match status" value="1"/>
</dbReference>
<dbReference type="RefSeq" id="WP_380044673.1">
    <property type="nucleotide sequence ID" value="NZ_JBHLTC010000008.1"/>
</dbReference>
<evidence type="ECO:0000256" key="10">
    <source>
        <dbReference type="SAM" id="MobiDB-lite"/>
    </source>
</evidence>
<dbReference type="SUPFAM" id="SSF82866">
    <property type="entry name" value="Multidrug efflux transporter AcrB transmembrane domain"/>
    <property type="match status" value="1"/>
</dbReference>